<feature type="transmembrane region" description="Helical" evidence="1">
    <location>
        <begin position="6"/>
        <end position="25"/>
    </location>
</feature>
<accession>W1PLB7</accession>
<protein>
    <submittedName>
        <fullName evidence="2">Uncharacterized protein</fullName>
    </submittedName>
</protein>
<evidence type="ECO:0000256" key="1">
    <source>
        <dbReference type="SAM" id="Phobius"/>
    </source>
</evidence>
<dbReference type="EMBL" id="KI393256">
    <property type="protein sequence ID" value="ERN08564.1"/>
    <property type="molecule type" value="Genomic_DNA"/>
</dbReference>
<evidence type="ECO:0000313" key="2">
    <source>
        <dbReference type="EMBL" id="ERN08564.1"/>
    </source>
</evidence>
<keyword evidence="3" id="KW-1185">Reference proteome</keyword>
<dbReference type="AlphaFoldDB" id="W1PLB7"/>
<proteinExistence type="predicted"/>
<dbReference type="Proteomes" id="UP000017836">
    <property type="component" value="Unassembled WGS sequence"/>
</dbReference>
<keyword evidence="1" id="KW-1133">Transmembrane helix</keyword>
<gene>
    <name evidence="2" type="ORF">AMTR_s00017p00114750</name>
</gene>
<keyword evidence="1" id="KW-0472">Membrane</keyword>
<name>W1PLB7_AMBTC</name>
<keyword evidence="1" id="KW-0812">Transmembrane</keyword>
<organism evidence="2 3">
    <name type="scientific">Amborella trichopoda</name>
    <dbReference type="NCBI Taxonomy" id="13333"/>
    <lineage>
        <taxon>Eukaryota</taxon>
        <taxon>Viridiplantae</taxon>
        <taxon>Streptophyta</taxon>
        <taxon>Embryophyta</taxon>
        <taxon>Tracheophyta</taxon>
        <taxon>Spermatophyta</taxon>
        <taxon>Magnoliopsida</taxon>
        <taxon>Amborellales</taxon>
        <taxon>Amborellaceae</taxon>
        <taxon>Amborella</taxon>
    </lineage>
</organism>
<reference evidence="3" key="1">
    <citation type="journal article" date="2013" name="Science">
        <title>The Amborella genome and the evolution of flowering plants.</title>
        <authorList>
            <consortium name="Amborella Genome Project"/>
        </authorList>
    </citation>
    <scope>NUCLEOTIDE SEQUENCE [LARGE SCALE GENOMIC DNA]</scope>
</reference>
<dbReference type="Gramene" id="ERN08564">
    <property type="protein sequence ID" value="ERN08564"/>
    <property type="gene ID" value="AMTR_s00017p00114750"/>
</dbReference>
<sequence>MSEKDIVYLASYLALFLCTFALSVLRPGCFYVACRLAQGAIALGKATTKDNKTEPFGGEVRPGRFRTSFPVHYIFGWLSAYFPGANEIKNDLTGFACPHMLKIAGMKTIFRGPV</sequence>
<evidence type="ECO:0000313" key="3">
    <source>
        <dbReference type="Proteomes" id="UP000017836"/>
    </source>
</evidence>
<dbReference type="HOGENOM" id="CLU_2124401_0_0_1"/>